<feature type="transmembrane region" description="Helical" evidence="9">
    <location>
        <begin position="65"/>
        <end position="88"/>
    </location>
</feature>
<comment type="subcellular location">
    <subcellularLocation>
        <location evidence="1">Endomembrane system</location>
        <topology evidence="1">Multi-pass membrane protein</topology>
    </subcellularLocation>
</comment>
<evidence type="ECO:0000256" key="9">
    <source>
        <dbReference type="SAM" id="Phobius"/>
    </source>
</evidence>
<reference evidence="11 12" key="1">
    <citation type="journal article" date="2018" name="Gigascience">
        <title>Genomes of trombidid mites reveal novel predicted allergens and laterally-transferred genes associated with secondary metabolism.</title>
        <authorList>
            <person name="Dong X."/>
            <person name="Chaisiri K."/>
            <person name="Xia D."/>
            <person name="Armstrong S.D."/>
            <person name="Fang Y."/>
            <person name="Donnelly M.J."/>
            <person name="Kadowaki T."/>
            <person name="McGarry J.W."/>
            <person name="Darby A.C."/>
            <person name="Makepeace B.L."/>
        </authorList>
    </citation>
    <scope>NUCLEOTIDE SEQUENCE [LARGE SCALE GENOMIC DNA]</scope>
    <source>
        <strain evidence="11">UoL-WK</strain>
    </source>
</reference>
<feature type="non-terminal residue" evidence="11">
    <location>
        <position position="1"/>
    </location>
</feature>
<dbReference type="GO" id="GO:0012505">
    <property type="term" value="C:endomembrane system"/>
    <property type="evidence" value="ECO:0007669"/>
    <property type="project" value="UniProtKB-SubCell"/>
</dbReference>
<comment type="caution">
    <text evidence="11">The sequence shown here is derived from an EMBL/GenBank/DDBJ whole genome shotgun (WGS) entry which is preliminary data.</text>
</comment>
<proteinExistence type="predicted"/>
<dbReference type="InterPro" id="IPR011527">
    <property type="entry name" value="ABC1_TM_dom"/>
</dbReference>
<keyword evidence="3 9" id="KW-0812">Transmembrane</keyword>
<keyword evidence="12" id="KW-1185">Reference proteome</keyword>
<dbReference type="PANTHER" id="PTHR24223">
    <property type="entry name" value="ATP-BINDING CASSETTE SUB-FAMILY C"/>
    <property type="match status" value="1"/>
</dbReference>
<dbReference type="EMBL" id="NCKU01005764">
    <property type="protein sequence ID" value="RWS04189.1"/>
    <property type="molecule type" value="Genomic_DNA"/>
</dbReference>
<evidence type="ECO:0000313" key="12">
    <source>
        <dbReference type="Proteomes" id="UP000285301"/>
    </source>
</evidence>
<dbReference type="GO" id="GO:0016020">
    <property type="term" value="C:membrane"/>
    <property type="evidence" value="ECO:0007669"/>
    <property type="project" value="InterPro"/>
</dbReference>
<evidence type="ECO:0000259" key="10">
    <source>
        <dbReference type="PROSITE" id="PS50929"/>
    </source>
</evidence>
<keyword evidence="5" id="KW-0547">Nucleotide-binding</keyword>
<evidence type="ECO:0000256" key="7">
    <source>
        <dbReference type="ARBA" id="ARBA00022989"/>
    </source>
</evidence>
<dbReference type="InterPro" id="IPR036640">
    <property type="entry name" value="ABC1_TM_sf"/>
</dbReference>
<dbReference type="Gene3D" id="1.20.1560.10">
    <property type="entry name" value="ABC transporter type 1, transmembrane domain"/>
    <property type="match status" value="1"/>
</dbReference>
<keyword evidence="2" id="KW-0813">Transport</keyword>
<keyword evidence="6" id="KW-0067">ATP-binding</keyword>
<dbReference type="PROSITE" id="PS50929">
    <property type="entry name" value="ABC_TM1F"/>
    <property type="match status" value="1"/>
</dbReference>
<dbReference type="GO" id="GO:0140359">
    <property type="term" value="F:ABC-type transporter activity"/>
    <property type="evidence" value="ECO:0007669"/>
    <property type="project" value="InterPro"/>
</dbReference>
<keyword evidence="8 9" id="KW-0472">Membrane</keyword>
<evidence type="ECO:0000256" key="3">
    <source>
        <dbReference type="ARBA" id="ARBA00022692"/>
    </source>
</evidence>
<evidence type="ECO:0000256" key="2">
    <source>
        <dbReference type="ARBA" id="ARBA00022448"/>
    </source>
</evidence>
<feature type="transmembrane region" description="Helical" evidence="9">
    <location>
        <begin position="38"/>
        <end position="59"/>
    </location>
</feature>
<evidence type="ECO:0000256" key="4">
    <source>
        <dbReference type="ARBA" id="ARBA00022737"/>
    </source>
</evidence>
<sequence length="269" mass="30689">AHSSADFIASLLKTANFTLVVLLLIYHRRKGIHTSGALWLFLLLKVILSIPTYVQLWIYQRQSNLIEHLISVIYFPILFGLFILCSIADTIPKSEQIHEKVEGKIDDISSTRSPCPEEKASFPSLLTFWWFNGFAWLGFRRPLTFSDLWGLSEENKCEYLSKIFEKNWQSTGSLKKSLEQDNDVAFSNGDLNDVTIVPKCFSSSGITIVFGVFSLVRGTLRASTRLHKQMLCRIFRSPMHFFDTTPTGRIVNRFSKDIDVVDQVLPSTL</sequence>
<dbReference type="SUPFAM" id="SSF90123">
    <property type="entry name" value="ABC transporter transmembrane region"/>
    <property type="match status" value="1"/>
</dbReference>
<dbReference type="GO" id="GO:0005524">
    <property type="term" value="F:ATP binding"/>
    <property type="evidence" value="ECO:0007669"/>
    <property type="project" value="UniProtKB-KW"/>
</dbReference>
<dbReference type="Pfam" id="PF00664">
    <property type="entry name" value="ABC_membrane"/>
    <property type="match status" value="1"/>
</dbReference>
<dbReference type="InterPro" id="IPR050173">
    <property type="entry name" value="ABC_transporter_C-like"/>
</dbReference>
<feature type="transmembrane region" description="Helical" evidence="9">
    <location>
        <begin position="201"/>
        <end position="220"/>
    </location>
</feature>
<evidence type="ECO:0000256" key="1">
    <source>
        <dbReference type="ARBA" id="ARBA00004127"/>
    </source>
</evidence>
<dbReference type="OrthoDB" id="6508552at2759"/>
<keyword evidence="7 9" id="KW-1133">Transmembrane helix</keyword>
<keyword evidence="4" id="KW-0677">Repeat</keyword>
<dbReference type="PANTHER" id="PTHR24223:SF443">
    <property type="entry name" value="MULTIDRUG-RESISTANCE LIKE PROTEIN 1, ISOFORM I"/>
    <property type="match status" value="1"/>
</dbReference>
<evidence type="ECO:0000256" key="5">
    <source>
        <dbReference type="ARBA" id="ARBA00022741"/>
    </source>
</evidence>
<evidence type="ECO:0000256" key="8">
    <source>
        <dbReference type="ARBA" id="ARBA00023136"/>
    </source>
</evidence>
<accession>A0A3S3PLZ6</accession>
<feature type="domain" description="ABC transmembrane type-1" evidence="10">
    <location>
        <begin position="204"/>
        <end position="269"/>
    </location>
</feature>
<feature type="transmembrane region" description="Helical" evidence="9">
    <location>
        <begin position="6"/>
        <end position="26"/>
    </location>
</feature>
<dbReference type="Proteomes" id="UP000285301">
    <property type="component" value="Unassembled WGS sequence"/>
</dbReference>
<name>A0A3S3PLZ6_9ACAR</name>
<dbReference type="AlphaFoldDB" id="A0A3S3PLZ6"/>
<dbReference type="STRING" id="1965070.A0A3S3PLZ6"/>
<gene>
    <name evidence="11" type="ORF">B4U79_02041</name>
</gene>
<organism evidence="11 12">
    <name type="scientific">Dinothrombium tinctorium</name>
    <dbReference type="NCBI Taxonomy" id="1965070"/>
    <lineage>
        <taxon>Eukaryota</taxon>
        <taxon>Metazoa</taxon>
        <taxon>Ecdysozoa</taxon>
        <taxon>Arthropoda</taxon>
        <taxon>Chelicerata</taxon>
        <taxon>Arachnida</taxon>
        <taxon>Acari</taxon>
        <taxon>Acariformes</taxon>
        <taxon>Trombidiformes</taxon>
        <taxon>Prostigmata</taxon>
        <taxon>Anystina</taxon>
        <taxon>Parasitengona</taxon>
        <taxon>Trombidioidea</taxon>
        <taxon>Trombidiidae</taxon>
        <taxon>Dinothrombium</taxon>
    </lineage>
</organism>
<evidence type="ECO:0000313" key="11">
    <source>
        <dbReference type="EMBL" id="RWS04189.1"/>
    </source>
</evidence>
<protein>
    <submittedName>
        <fullName evidence="11">Multidrug resistance-associated protein 1-like isoform X4</fullName>
    </submittedName>
</protein>
<feature type="non-terminal residue" evidence="11">
    <location>
        <position position="269"/>
    </location>
</feature>
<evidence type="ECO:0000256" key="6">
    <source>
        <dbReference type="ARBA" id="ARBA00022840"/>
    </source>
</evidence>